<evidence type="ECO:0000256" key="17">
    <source>
        <dbReference type="ARBA" id="ARBA00023180"/>
    </source>
</evidence>
<comment type="caution">
    <text evidence="24">The sequence shown here is derived from an EMBL/GenBank/DDBJ whole genome shotgun (WGS) entry which is preliminary data.</text>
</comment>
<evidence type="ECO:0000256" key="9">
    <source>
        <dbReference type="ARBA" id="ARBA00022723"/>
    </source>
</evidence>
<evidence type="ECO:0000313" key="24">
    <source>
        <dbReference type="EMBL" id="RDK84266.1"/>
    </source>
</evidence>
<evidence type="ECO:0000256" key="7">
    <source>
        <dbReference type="ARBA" id="ARBA00022645"/>
    </source>
</evidence>
<evidence type="ECO:0000256" key="20">
    <source>
        <dbReference type="ARBA" id="ARBA00033328"/>
    </source>
</evidence>
<evidence type="ECO:0000256" key="12">
    <source>
        <dbReference type="ARBA" id="ARBA00022824"/>
    </source>
</evidence>
<evidence type="ECO:0000256" key="8">
    <source>
        <dbReference type="ARBA" id="ARBA00022670"/>
    </source>
</evidence>
<keyword evidence="11" id="KW-0378">Hydrolase</keyword>
<protein>
    <recommendedName>
        <fullName evidence="5">Carboxypeptidase Q</fullName>
    </recommendedName>
    <alternativeName>
        <fullName evidence="20">Plasma glutamate carboxypeptidase</fullName>
    </alternativeName>
</protein>
<evidence type="ECO:0000259" key="22">
    <source>
        <dbReference type="Pfam" id="PF04389"/>
    </source>
</evidence>
<keyword evidence="24" id="KW-0031">Aminopeptidase</keyword>
<sequence>MKNLLLSFLFIAFSVCGLAQNNDTFYATMNVVDAKALEKDIPNGIQILATKGNEAAVLMTPAAAHKLHDRILVHGPGYMFKASKTDALAALGRQGAINTENLMPFTITEDATVAEVLEVINVQNIEDHILELQAYGTRFHTRPEAIQAAQDLKVKWESMAAQYNRNDVSVRLFNHTNTNMPSVIMTIAGSETPEEFVVVGGHLDSTSNQGNNNAPGADDDASGIATITEATRALFEIGFVPKRTIEVMAYAAEEIGLVGSAEIAEEYASNNVNVIAVGQFDMTLFNGSATDVSLISDFTNANLNTFFMDLMDHYNATGDHQITYGTSLCNYGCSDHASWTAEGYMASFPFEASFGQHNGNIHTSNDTFSVTGTASHATKFTKLCAEFLIETAKGNELLSVHEATAKEIFVTVQQNKLHFDVSASKTEFELLSVFDTLGKKVLSLPIAETKGEVPVASLSQGVYIVTLASKTGVSVSKKVIKE</sequence>
<keyword evidence="16" id="KW-0865">Zymogen</keyword>
<keyword evidence="8" id="KW-0645">Protease</keyword>
<feature type="signal peptide" evidence="21">
    <location>
        <begin position="1"/>
        <end position="19"/>
    </location>
</feature>
<feature type="chain" id="PRO_5017067861" description="Carboxypeptidase Q" evidence="21">
    <location>
        <begin position="20"/>
        <end position="482"/>
    </location>
</feature>
<evidence type="ECO:0000256" key="4">
    <source>
        <dbReference type="ARBA" id="ARBA00004613"/>
    </source>
</evidence>
<evidence type="ECO:0000256" key="1">
    <source>
        <dbReference type="ARBA" id="ARBA00004240"/>
    </source>
</evidence>
<comment type="subcellular location">
    <subcellularLocation>
        <location evidence="1">Endoplasmic reticulum</location>
    </subcellularLocation>
    <subcellularLocation>
        <location evidence="3">Golgi apparatus</location>
    </subcellularLocation>
    <subcellularLocation>
        <location evidence="2">Lysosome</location>
    </subcellularLocation>
    <subcellularLocation>
        <location evidence="4">Secreted</location>
    </subcellularLocation>
</comment>
<keyword evidence="25" id="KW-1185">Reference proteome</keyword>
<evidence type="ECO:0000256" key="14">
    <source>
        <dbReference type="ARBA" id="ARBA00023034"/>
    </source>
</evidence>
<keyword evidence="7" id="KW-0121">Carboxypeptidase</keyword>
<evidence type="ECO:0000259" key="23">
    <source>
        <dbReference type="Pfam" id="PF18962"/>
    </source>
</evidence>
<dbReference type="Gene3D" id="3.40.630.10">
    <property type="entry name" value="Zn peptidases"/>
    <property type="match status" value="1"/>
</dbReference>
<dbReference type="GO" id="GO:0005764">
    <property type="term" value="C:lysosome"/>
    <property type="evidence" value="ECO:0007669"/>
    <property type="project" value="UniProtKB-SubCell"/>
</dbReference>
<dbReference type="InterPro" id="IPR007484">
    <property type="entry name" value="Peptidase_M28"/>
</dbReference>
<keyword evidence="12" id="KW-0256">Endoplasmic reticulum</keyword>
<reference evidence="24 25" key="1">
    <citation type="submission" date="2018-07" db="EMBL/GenBank/DDBJ databases">
        <title>Genomic Encyclopedia of Type Strains, Phase IV (KMG-IV): sequencing the most valuable type-strain genomes for metagenomic binning, comparative biology and taxonomic classification.</title>
        <authorList>
            <person name="Goeker M."/>
        </authorList>
    </citation>
    <scope>NUCLEOTIDE SEQUENCE [LARGE SCALE GENOMIC DNA]</scope>
    <source>
        <strain evidence="24 25">DSM 101478</strain>
    </source>
</reference>
<keyword evidence="17" id="KW-0325">Glycoprotein</keyword>
<feature type="domain" description="Peptidase M28" evidence="22">
    <location>
        <begin position="183"/>
        <end position="371"/>
    </location>
</feature>
<dbReference type="NCBIfam" id="TIGR04183">
    <property type="entry name" value="Por_Secre_tail"/>
    <property type="match status" value="1"/>
</dbReference>
<comment type="subunit">
    <text evidence="19">Homodimer. The monomeric form is inactive while the homodimer is active.</text>
</comment>
<keyword evidence="10 21" id="KW-0732">Signal</keyword>
<proteinExistence type="predicted"/>
<evidence type="ECO:0000256" key="21">
    <source>
        <dbReference type="SAM" id="SignalP"/>
    </source>
</evidence>
<evidence type="ECO:0000256" key="2">
    <source>
        <dbReference type="ARBA" id="ARBA00004371"/>
    </source>
</evidence>
<keyword evidence="14" id="KW-0333">Golgi apparatus</keyword>
<evidence type="ECO:0000256" key="13">
    <source>
        <dbReference type="ARBA" id="ARBA00022833"/>
    </source>
</evidence>
<keyword evidence="18" id="KW-0458">Lysosome</keyword>
<evidence type="ECO:0000256" key="16">
    <source>
        <dbReference type="ARBA" id="ARBA00023145"/>
    </source>
</evidence>
<dbReference type="SUPFAM" id="SSF53187">
    <property type="entry name" value="Zn-dependent exopeptidases"/>
    <property type="match status" value="1"/>
</dbReference>
<evidence type="ECO:0000256" key="5">
    <source>
        <dbReference type="ARBA" id="ARBA00014116"/>
    </source>
</evidence>
<evidence type="ECO:0000256" key="6">
    <source>
        <dbReference type="ARBA" id="ARBA00022525"/>
    </source>
</evidence>
<dbReference type="GO" id="GO:0070573">
    <property type="term" value="F:metallodipeptidase activity"/>
    <property type="evidence" value="ECO:0007669"/>
    <property type="project" value="InterPro"/>
</dbReference>
<keyword evidence="15" id="KW-0482">Metalloprotease</keyword>
<dbReference type="PANTHER" id="PTHR12053:SF3">
    <property type="entry name" value="CARBOXYPEPTIDASE Q"/>
    <property type="match status" value="1"/>
</dbReference>
<evidence type="ECO:0000313" key="25">
    <source>
        <dbReference type="Proteomes" id="UP000255317"/>
    </source>
</evidence>
<keyword evidence="6" id="KW-0964">Secreted</keyword>
<dbReference type="Pfam" id="PF04389">
    <property type="entry name" value="Peptidase_M28"/>
    <property type="match status" value="1"/>
</dbReference>
<accession>A0A370Q7D9</accession>
<evidence type="ECO:0000256" key="15">
    <source>
        <dbReference type="ARBA" id="ARBA00023049"/>
    </source>
</evidence>
<keyword evidence="13" id="KW-0862">Zinc</keyword>
<evidence type="ECO:0000256" key="19">
    <source>
        <dbReference type="ARBA" id="ARBA00025833"/>
    </source>
</evidence>
<keyword evidence="9" id="KW-0479">Metal-binding</keyword>
<dbReference type="RefSeq" id="WP_115124429.1">
    <property type="nucleotide sequence ID" value="NZ_QRAO01000005.1"/>
</dbReference>
<dbReference type="Pfam" id="PF18962">
    <property type="entry name" value="Por_Secre_tail"/>
    <property type="match status" value="1"/>
</dbReference>
<feature type="domain" description="Secretion system C-terminal sorting" evidence="23">
    <location>
        <begin position="419"/>
        <end position="480"/>
    </location>
</feature>
<dbReference type="GO" id="GO:0005576">
    <property type="term" value="C:extracellular region"/>
    <property type="evidence" value="ECO:0007669"/>
    <property type="project" value="UniProtKB-SubCell"/>
</dbReference>
<dbReference type="Proteomes" id="UP000255317">
    <property type="component" value="Unassembled WGS sequence"/>
</dbReference>
<dbReference type="EMBL" id="QRAO01000005">
    <property type="protein sequence ID" value="RDK84266.1"/>
    <property type="molecule type" value="Genomic_DNA"/>
</dbReference>
<dbReference type="GO" id="GO:0004180">
    <property type="term" value="F:carboxypeptidase activity"/>
    <property type="evidence" value="ECO:0007669"/>
    <property type="project" value="UniProtKB-KW"/>
</dbReference>
<dbReference type="GO" id="GO:0006508">
    <property type="term" value="P:proteolysis"/>
    <property type="evidence" value="ECO:0007669"/>
    <property type="project" value="UniProtKB-KW"/>
</dbReference>
<dbReference type="AlphaFoldDB" id="A0A370Q7D9"/>
<organism evidence="24 25">
    <name type="scientific">Marinirhabdus gelatinilytica</name>
    <dbReference type="NCBI Taxonomy" id="1703343"/>
    <lineage>
        <taxon>Bacteria</taxon>
        <taxon>Pseudomonadati</taxon>
        <taxon>Bacteroidota</taxon>
        <taxon>Flavobacteriia</taxon>
        <taxon>Flavobacteriales</taxon>
        <taxon>Flavobacteriaceae</taxon>
    </lineage>
</organism>
<gene>
    <name evidence="24" type="ORF">C8D94_105111</name>
</gene>
<dbReference type="OrthoDB" id="9789219at2"/>
<dbReference type="InterPro" id="IPR039866">
    <property type="entry name" value="CPQ"/>
</dbReference>
<evidence type="ECO:0000256" key="11">
    <source>
        <dbReference type="ARBA" id="ARBA00022801"/>
    </source>
</evidence>
<evidence type="ECO:0000256" key="10">
    <source>
        <dbReference type="ARBA" id="ARBA00022729"/>
    </source>
</evidence>
<evidence type="ECO:0000256" key="18">
    <source>
        <dbReference type="ARBA" id="ARBA00023228"/>
    </source>
</evidence>
<dbReference type="GO" id="GO:0004177">
    <property type="term" value="F:aminopeptidase activity"/>
    <property type="evidence" value="ECO:0007669"/>
    <property type="project" value="UniProtKB-KW"/>
</dbReference>
<dbReference type="InterPro" id="IPR026444">
    <property type="entry name" value="Secre_tail"/>
</dbReference>
<evidence type="ECO:0000256" key="3">
    <source>
        <dbReference type="ARBA" id="ARBA00004555"/>
    </source>
</evidence>
<name>A0A370Q7D9_9FLAO</name>
<dbReference type="GO" id="GO:0046872">
    <property type="term" value="F:metal ion binding"/>
    <property type="evidence" value="ECO:0007669"/>
    <property type="project" value="UniProtKB-KW"/>
</dbReference>
<dbReference type="PANTHER" id="PTHR12053">
    <property type="entry name" value="PROTEASE FAMILY M28 PLASMA GLUTAMATE CARBOXYPEPTIDASE-RELATED"/>
    <property type="match status" value="1"/>
</dbReference>